<comment type="caution">
    <text evidence="18">The sequence shown here is derived from an EMBL/GenBank/DDBJ whole genome shotgun (WGS) entry which is preliminary data.</text>
</comment>
<dbReference type="PROSITE" id="PS50151">
    <property type="entry name" value="UVR"/>
    <property type="match status" value="1"/>
</dbReference>
<keyword evidence="7 13" id="KW-0067">ATP-binding</keyword>
<evidence type="ECO:0000256" key="9">
    <source>
        <dbReference type="ARBA" id="ARBA00023204"/>
    </source>
</evidence>
<comment type="function">
    <text evidence="13">The UvrABC repair system catalyzes the recognition and processing of DNA lesions. A damage recognition complex composed of 2 UvrA and 2 UvrB subunits scans DNA for abnormalities. Upon binding of the UvrA(2)B(2) complex to a putative damaged site, the DNA wraps around one UvrB monomer. DNA wrap is dependent on ATP binding by UvrB and probably causes local melting of the DNA helix, facilitating insertion of UvrB beta-hairpin between the DNA strands. Then UvrB probes one DNA strand for the presence of a lesion. If a lesion is found the UvrA subunits dissociate and the UvrB-DNA preincision complex is formed. This complex is subsequently bound by UvrC and the second UvrB is released. If no lesion is found, the DNA wraps around the other UvrB subunit that will check the other stand for damage.</text>
</comment>
<reference evidence="18 19" key="1">
    <citation type="submission" date="2019-12" db="EMBL/GenBank/DDBJ databases">
        <title>Novel species isolated from a subtropical stream in China.</title>
        <authorList>
            <person name="Lu H."/>
        </authorList>
    </citation>
    <scope>NUCLEOTIDE SEQUENCE [LARGE SCALE GENOMIC DNA]</scope>
    <source>
        <strain evidence="18 19">FT109W</strain>
    </source>
</reference>
<dbReference type="InterPro" id="IPR006935">
    <property type="entry name" value="Helicase/UvrB_N"/>
</dbReference>
<dbReference type="InterPro" id="IPR024759">
    <property type="entry name" value="UvrB_YAD/RRR_dom"/>
</dbReference>
<evidence type="ECO:0000256" key="4">
    <source>
        <dbReference type="ARBA" id="ARBA00022741"/>
    </source>
</evidence>
<keyword evidence="5 13" id="KW-0227">DNA damage</keyword>
<gene>
    <name evidence="13 18" type="primary">uvrB</name>
    <name evidence="18" type="ORF">GTP55_06555</name>
</gene>
<dbReference type="CDD" id="cd17916">
    <property type="entry name" value="DEXHc_UvrB"/>
    <property type="match status" value="1"/>
</dbReference>
<dbReference type="Proteomes" id="UP000466332">
    <property type="component" value="Unassembled WGS sequence"/>
</dbReference>
<dbReference type="NCBIfam" id="NF003673">
    <property type="entry name" value="PRK05298.1"/>
    <property type="match status" value="1"/>
</dbReference>
<organism evidence="18 19">
    <name type="scientific">Duganella margarita</name>
    <dbReference type="NCBI Taxonomy" id="2692170"/>
    <lineage>
        <taxon>Bacteria</taxon>
        <taxon>Pseudomonadati</taxon>
        <taxon>Pseudomonadota</taxon>
        <taxon>Betaproteobacteria</taxon>
        <taxon>Burkholderiales</taxon>
        <taxon>Oxalobacteraceae</taxon>
        <taxon>Telluria group</taxon>
        <taxon>Duganella</taxon>
    </lineage>
</organism>
<evidence type="ECO:0000256" key="6">
    <source>
        <dbReference type="ARBA" id="ARBA00022769"/>
    </source>
</evidence>
<dbReference type="InterPro" id="IPR036876">
    <property type="entry name" value="UVR_dom_sf"/>
</dbReference>
<dbReference type="Pfam" id="PF17757">
    <property type="entry name" value="UvrB_inter"/>
    <property type="match status" value="1"/>
</dbReference>
<evidence type="ECO:0000259" key="16">
    <source>
        <dbReference type="PROSITE" id="PS51192"/>
    </source>
</evidence>
<evidence type="ECO:0000256" key="8">
    <source>
        <dbReference type="ARBA" id="ARBA00022881"/>
    </source>
</evidence>
<evidence type="ECO:0000256" key="13">
    <source>
        <dbReference type="HAMAP-Rule" id="MF_00204"/>
    </source>
</evidence>
<keyword evidence="4 13" id="KW-0547">Nucleotide-binding</keyword>
<dbReference type="InterPro" id="IPR041471">
    <property type="entry name" value="UvrB_inter"/>
</dbReference>
<evidence type="ECO:0000256" key="3">
    <source>
        <dbReference type="ARBA" id="ARBA00022490"/>
    </source>
</evidence>
<evidence type="ECO:0000256" key="11">
    <source>
        <dbReference type="ARBA" id="ARBA00026033"/>
    </source>
</evidence>
<name>A0ABW9WD66_9BURK</name>
<dbReference type="CDD" id="cd18790">
    <property type="entry name" value="SF2_C_UvrB"/>
    <property type="match status" value="1"/>
</dbReference>
<dbReference type="PANTHER" id="PTHR24029:SF0">
    <property type="entry name" value="UVRABC SYSTEM PROTEIN B"/>
    <property type="match status" value="1"/>
</dbReference>
<keyword evidence="3 13" id="KW-0963">Cytoplasm</keyword>
<dbReference type="Pfam" id="PF04851">
    <property type="entry name" value="ResIII"/>
    <property type="match status" value="1"/>
</dbReference>
<evidence type="ECO:0000256" key="12">
    <source>
        <dbReference type="ARBA" id="ARBA00029504"/>
    </source>
</evidence>
<dbReference type="PROSITE" id="PS51194">
    <property type="entry name" value="HELICASE_CTER"/>
    <property type="match status" value="1"/>
</dbReference>
<comment type="similarity">
    <text evidence="2 13 14">Belongs to the UvrB family.</text>
</comment>
<keyword evidence="19" id="KW-1185">Reference proteome</keyword>
<feature type="domain" description="Helicase ATP-binding" evidence="16">
    <location>
        <begin position="54"/>
        <end position="177"/>
    </location>
</feature>
<dbReference type="NCBIfam" id="TIGR00631">
    <property type="entry name" value="uvrb"/>
    <property type="match status" value="1"/>
</dbReference>
<dbReference type="PANTHER" id="PTHR24029">
    <property type="entry name" value="UVRABC SYSTEM PROTEIN B"/>
    <property type="match status" value="1"/>
</dbReference>
<dbReference type="Pfam" id="PF00271">
    <property type="entry name" value="Helicase_C"/>
    <property type="match status" value="1"/>
</dbReference>
<feature type="short sequence motif" description="Beta-hairpin" evidence="13">
    <location>
        <begin position="109"/>
        <end position="132"/>
    </location>
</feature>
<evidence type="ECO:0000313" key="19">
    <source>
        <dbReference type="Proteomes" id="UP000466332"/>
    </source>
</evidence>
<keyword evidence="6 13" id="KW-0228">DNA excision</keyword>
<evidence type="ECO:0000256" key="10">
    <source>
        <dbReference type="ARBA" id="ARBA00023236"/>
    </source>
</evidence>
<dbReference type="Gene3D" id="4.10.860.10">
    <property type="entry name" value="UVR domain"/>
    <property type="match status" value="1"/>
</dbReference>
<dbReference type="EMBL" id="WWCS01000003">
    <property type="protein sequence ID" value="MYN39031.1"/>
    <property type="molecule type" value="Genomic_DNA"/>
</dbReference>
<dbReference type="SUPFAM" id="SSF52540">
    <property type="entry name" value="P-loop containing nucleoside triphosphate hydrolases"/>
    <property type="match status" value="2"/>
</dbReference>
<comment type="domain">
    <text evidence="13">The beta-hairpin motif is involved in DNA binding.</text>
</comment>
<dbReference type="Pfam" id="PF02151">
    <property type="entry name" value="UVR"/>
    <property type="match status" value="1"/>
</dbReference>
<dbReference type="HAMAP" id="MF_00204">
    <property type="entry name" value="UvrB"/>
    <property type="match status" value="1"/>
</dbReference>
<dbReference type="InterPro" id="IPR014001">
    <property type="entry name" value="Helicase_ATP-bd"/>
</dbReference>
<evidence type="ECO:0000313" key="18">
    <source>
        <dbReference type="EMBL" id="MYN39031.1"/>
    </source>
</evidence>
<dbReference type="PROSITE" id="PS51192">
    <property type="entry name" value="HELICASE_ATP_BIND_1"/>
    <property type="match status" value="1"/>
</dbReference>
<dbReference type="InterPro" id="IPR001650">
    <property type="entry name" value="Helicase_C-like"/>
</dbReference>
<keyword evidence="8 13" id="KW-0267">Excision nuclease</keyword>
<feature type="domain" description="UVR" evidence="15">
    <location>
        <begin position="644"/>
        <end position="679"/>
    </location>
</feature>
<accession>A0ABW9WD66</accession>
<dbReference type="Gene3D" id="6.10.140.240">
    <property type="match status" value="1"/>
</dbReference>
<dbReference type="SMART" id="SM00487">
    <property type="entry name" value="DEXDc"/>
    <property type="match status" value="1"/>
</dbReference>
<evidence type="ECO:0000256" key="1">
    <source>
        <dbReference type="ARBA" id="ARBA00004496"/>
    </source>
</evidence>
<comment type="subunit">
    <text evidence="11 13 14">Forms a heterotetramer with UvrA during the search for lesions. Interacts with UvrC in an incision complex.</text>
</comment>
<dbReference type="Pfam" id="PF12344">
    <property type="entry name" value="UvrB"/>
    <property type="match status" value="1"/>
</dbReference>
<dbReference type="InterPro" id="IPR004807">
    <property type="entry name" value="UvrB"/>
</dbReference>
<dbReference type="Gene3D" id="3.40.50.300">
    <property type="entry name" value="P-loop containing nucleotide triphosphate hydrolases"/>
    <property type="match status" value="3"/>
</dbReference>
<evidence type="ECO:0000259" key="15">
    <source>
        <dbReference type="PROSITE" id="PS50151"/>
    </source>
</evidence>
<evidence type="ECO:0000256" key="2">
    <source>
        <dbReference type="ARBA" id="ARBA00008533"/>
    </source>
</evidence>
<evidence type="ECO:0000259" key="17">
    <source>
        <dbReference type="PROSITE" id="PS51194"/>
    </source>
</evidence>
<feature type="domain" description="Helicase C-terminal" evidence="17">
    <location>
        <begin position="447"/>
        <end position="600"/>
    </location>
</feature>
<dbReference type="SMART" id="SM00490">
    <property type="entry name" value="HELICc"/>
    <property type="match status" value="1"/>
</dbReference>
<keyword evidence="9 13" id="KW-0234">DNA repair</keyword>
<feature type="binding site" evidence="13">
    <location>
        <begin position="56"/>
        <end position="63"/>
    </location>
    <ligand>
        <name>ATP</name>
        <dbReference type="ChEBI" id="CHEBI:30616"/>
    </ligand>
</feature>
<protein>
    <recommendedName>
        <fullName evidence="12 13">UvrABC system protein B</fullName>
        <shortName evidence="13">Protein UvrB</shortName>
    </recommendedName>
    <alternativeName>
        <fullName evidence="13">Excinuclease ABC subunit B</fullName>
    </alternativeName>
</protein>
<proteinExistence type="inferred from homology"/>
<sequence>MADLPVAEFPKATVVTFPDSPFKLHQPFPPAGDQPVAIDQLCEGIDDGLFFQTLLGVTGSGKTYTMANVIARKGRPAIVFAPNKTLAAQLYSEFREFFPKNAVEYFVSYYDYYQPEAYVPQRDLFIEKDSSINEHIEQMRLSCTKSLMERRDVVIVATVSAIYGIGNPNEYHQMILTLRQKDRVSQRDIIARLIQMQYTRNEVDFGRGTFRVRGDTLDIFPAENADLAVRLDLFDDELESIQLFDPLTGRVKQKIPRFTVYPGSHYVTPRSTVLRAIETIKLELRDRLEFFRKENKLIEEQRLEQRTRFDLEMMAEIGFTKGIENYSRHLSGAMPGEPPPTLVDYLPKDALMFMDESHVLVGQLSAMYNGDRSRKTNLVDYGFRLPSALDNRPLKFEEFEGKMRQTIFVSATPAEYEKSHADQVVEQVVRPTGLVDPLVIVRPALSQVDDLMSEITDRVAKNERVLVTTLTKRMSEQLTEYLSDHGIKVRYLHSDIETVERVELLRDLRIGTFDVLVGINLLREGLDLPEVSLVAILDADKEGFLRSDRSLIQTIGRAARNLNGVAILYADRMTDSMERAIGETERRRAKQIAFNEANGIVPRGVKKIIKDMIDGVYSEKDAKEVREVAQEAAKYESMSEKQISKEIKRLEKAMLDHAKNLEFEKAAQVRDQLHLLKQQLFGAPGADNIA</sequence>
<dbReference type="InterPro" id="IPR001943">
    <property type="entry name" value="UVR_dom"/>
</dbReference>
<evidence type="ECO:0000256" key="7">
    <source>
        <dbReference type="ARBA" id="ARBA00022840"/>
    </source>
</evidence>
<evidence type="ECO:0000256" key="5">
    <source>
        <dbReference type="ARBA" id="ARBA00022763"/>
    </source>
</evidence>
<evidence type="ECO:0000256" key="14">
    <source>
        <dbReference type="RuleBase" id="RU003587"/>
    </source>
</evidence>
<dbReference type="SUPFAM" id="SSF46600">
    <property type="entry name" value="C-terminal UvrC-binding domain of UvrB"/>
    <property type="match status" value="1"/>
</dbReference>
<dbReference type="InterPro" id="IPR027417">
    <property type="entry name" value="P-loop_NTPase"/>
</dbReference>
<keyword evidence="10 13" id="KW-0742">SOS response</keyword>
<comment type="subcellular location">
    <subcellularLocation>
        <location evidence="1 13 14">Cytoplasm</location>
    </subcellularLocation>
</comment>